<dbReference type="STRING" id="202955.GCA_000759995_02386"/>
<gene>
    <name evidence="1" type="ORF">F990_02439</name>
</gene>
<evidence type="ECO:0000313" key="1">
    <source>
        <dbReference type="EMBL" id="ESK54697.1"/>
    </source>
</evidence>
<accession>V2UXE1</accession>
<name>V2UXE1_9GAMM</name>
<dbReference type="Proteomes" id="UP000017404">
    <property type="component" value="Unassembled WGS sequence"/>
</dbReference>
<sequence length="105" mass="12354">MACIWPSGDDKIILSIDFNLIDFAEVNKLPLHEFDDDGLGRTITTHIYEKENFPVVFMKHLQAQKAYVDIHIDSSCINIKEWEDLLIEKYFKGCLVYFRLSDHKF</sequence>
<dbReference type="AlphaFoldDB" id="V2UXE1"/>
<dbReference type="PATRIC" id="fig|1120928.5.peg.2464"/>
<keyword evidence="2" id="KW-1185">Reference proteome</keyword>
<evidence type="ECO:0000313" key="2">
    <source>
        <dbReference type="Proteomes" id="UP000017404"/>
    </source>
</evidence>
<dbReference type="RefSeq" id="WP_018677669.1">
    <property type="nucleotide sequence ID" value="NZ_AYEV01000026.1"/>
</dbReference>
<proteinExistence type="predicted"/>
<protein>
    <submittedName>
        <fullName evidence="1">Uncharacterized protein</fullName>
    </submittedName>
</protein>
<comment type="caution">
    <text evidence="1">The sequence shown here is derived from an EMBL/GenBank/DDBJ whole genome shotgun (WGS) entry which is preliminary data.</text>
</comment>
<dbReference type="OrthoDB" id="9870806at2"/>
<dbReference type="EMBL" id="AYEV01000026">
    <property type="protein sequence ID" value="ESK54697.1"/>
    <property type="molecule type" value="Genomic_DNA"/>
</dbReference>
<reference evidence="1 2" key="1">
    <citation type="submission" date="2013-10" db="EMBL/GenBank/DDBJ databases">
        <title>The Genome Sequence of Acinetobacter tjernbergiae CIP107465.</title>
        <authorList>
            <consortium name="The Broad Institute Genomics Platform"/>
            <consortium name="The Broad Institute Genome Sequencing Center for Infectious Disease"/>
            <person name="Cerqueira G."/>
            <person name="Feldgarden M."/>
            <person name="Courvalin P."/>
            <person name="Grillot-Courvalin C."/>
            <person name="Clermont D."/>
            <person name="Rocha E."/>
            <person name="Yoon E.-J."/>
            <person name="Nemec A."/>
            <person name="Young S.K."/>
            <person name="Zeng Q."/>
            <person name="Gargeya S."/>
            <person name="Fitzgerald M."/>
            <person name="Abouelleil A."/>
            <person name="Alvarado L."/>
            <person name="Berlin A.M."/>
            <person name="Chapman S.B."/>
            <person name="Gainer-Dewar J."/>
            <person name="Goldberg J."/>
            <person name="Gnerre S."/>
            <person name="Griggs A."/>
            <person name="Gujja S."/>
            <person name="Hansen M."/>
            <person name="Howarth C."/>
            <person name="Imamovic A."/>
            <person name="Ireland A."/>
            <person name="Larimer J."/>
            <person name="McCowan C."/>
            <person name="Murphy C."/>
            <person name="Pearson M."/>
            <person name="Poon T.W."/>
            <person name="Priest M."/>
            <person name="Roberts A."/>
            <person name="Saif S."/>
            <person name="Shea T."/>
            <person name="Sykes S."/>
            <person name="Wortman J."/>
            <person name="Nusbaum C."/>
            <person name="Birren B."/>
        </authorList>
    </citation>
    <scope>NUCLEOTIDE SEQUENCE [LARGE SCALE GENOMIC DNA]</scope>
    <source>
        <strain evidence="1 2">CIP 107465</strain>
    </source>
</reference>
<organism evidence="1 2">
    <name type="scientific">Acinetobacter tjernbergiae DSM 14971 = CIP 107465</name>
    <dbReference type="NCBI Taxonomy" id="1120928"/>
    <lineage>
        <taxon>Bacteria</taxon>
        <taxon>Pseudomonadati</taxon>
        <taxon>Pseudomonadota</taxon>
        <taxon>Gammaproteobacteria</taxon>
        <taxon>Moraxellales</taxon>
        <taxon>Moraxellaceae</taxon>
        <taxon>Acinetobacter</taxon>
    </lineage>
</organism>